<dbReference type="Gene3D" id="1.20.1070.10">
    <property type="entry name" value="Rhodopsin 7-helix transmembrane proteins"/>
    <property type="match status" value="1"/>
</dbReference>
<keyword evidence="7 13" id="KW-0297">G-protein coupled receptor</keyword>
<accession>A0A1U7SYZ4</accession>
<evidence type="ECO:0000256" key="7">
    <source>
        <dbReference type="ARBA" id="ARBA00023040"/>
    </source>
</evidence>
<evidence type="ECO:0000259" key="15">
    <source>
        <dbReference type="PROSITE" id="PS50262"/>
    </source>
</evidence>
<evidence type="ECO:0000256" key="4">
    <source>
        <dbReference type="ARBA" id="ARBA00022692"/>
    </source>
</evidence>
<dbReference type="PROSITE" id="PS50262">
    <property type="entry name" value="G_PROTEIN_RECEP_F1_2"/>
    <property type="match status" value="1"/>
</dbReference>
<dbReference type="GeneID" id="102378595"/>
<dbReference type="AlphaFoldDB" id="A0A1U7SYZ4"/>
<dbReference type="PROSITE" id="PS00237">
    <property type="entry name" value="G_PROTEIN_RECEP_F1_1"/>
    <property type="match status" value="1"/>
</dbReference>
<keyword evidence="8 14" id="KW-0472">Membrane</keyword>
<dbReference type="InterPro" id="IPR000725">
    <property type="entry name" value="Olfact_rcpt"/>
</dbReference>
<keyword evidence="10 13" id="KW-0675">Receptor</keyword>
<feature type="transmembrane region" description="Helical" evidence="14">
    <location>
        <begin position="196"/>
        <end position="222"/>
    </location>
</feature>
<dbReference type="KEGG" id="asn:102378595"/>
<dbReference type="PRINTS" id="PR00245">
    <property type="entry name" value="OLFACTORYR"/>
</dbReference>
<dbReference type="GO" id="GO:0004930">
    <property type="term" value="F:G protein-coupled receptor activity"/>
    <property type="evidence" value="ECO:0007669"/>
    <property type="project" value="UniProtKB-KW"/>
</dbReference>
<feature type="transmembrane region" description="Helical" evidence="14">
    <location>
        <begin position="88"/>
        <end position="115"/>
    </location>
</feature>
<dbReference type="Proteomes" id="UP000189705">
    <property type="component" value="Unplaced"/>
</dbReference>
<keyword evidence="11" id="KW-0325">Glycoprotein</keyword>
<keyword evidence="4 13" id="KW-0812">Transmembrane</keyword>
<keyword evidence="9" id="KW-1015">Disulfide bond</keyword>
<dbReference type="SUPFAM" id="SSF81321">
    <property type="entry name" value="Family A G protein-coupled receptor-like"/>
    <property type="match status" value="1"/>
</dbReference>
<dbReference type="PRINTS" id="PR00237">
    <property type="entry name" value="GPCRRHODOPSN"/>
</dbReference>
<sequence>MATYFIILGFPSLQKLHLLLFFVVLTIYLLTLAGHTLIILLVRVDSRLHTPMYFYLSNFSFLEIWYTSNIIPKMLKMLKVFLGNDKSITYTGCITQLYFFMSLATAECFILAIMACDRYLAICHPLQYSTLMNNRVCLQLSLCSWVGAFLVIIPPLISLCKLSFCGPNEINHFFCDVSPLLKLSCVDPHEAETVDFVVATGVLVSSIVPVVVSYALIIVTILKMPSATGRQKAFSTCGSHLVVVSVFFGTLTFMYARPASLDSVDFNKVLSIFIVLSVCSFMNRQIENC</sequence>
<keyword evidence="2 14" id="KW-1003">Cell membrane</keyword>
<keyword evidence="6 14" id="KW-1133">Transmembrane helix</keyword>
<dbReference type="GO" id="GO:0004984">
    <property type="term" value="F:olfactory receptor activity"/>
    <property type="evidence" value="ECO:0007669"/>
    <property type="project" value="InterPro"/>
</dbReference>
<dbReference type="InterPro" id="IPR050939">
    <property type="entry name" value="Olfactory_GPCR1"/>
</dbReference>
<evidence type="ECO:0000256" key="6">
    <source>
        <dbReference type="ARBA" id="ARBA00022989"/>
    </source>
</evidence>
<evidence type="ECO:0000256" key="12">
    <source>
        <dbReference type="ARBA" id="ARBA00023224"/>
    </source>
</evidence>
<comment type="subcellular location">
    <subcellularLocation>
        <location evidence="1 14">Cell membrane</location>
        <topology evidence="1 14">Multi-pass membrane protein</topology>
    </subcellularLocation>
</comment>
<evidence type="ECO:0000313" key="17">
    <source>
        <dbReference type="RefSeq" id="XP_006039380.1"/>
    </source>
</evidence>
<keyword evidence="3 14" id="KW-0716">Sensory transduction</keyword>
<evidence type="ECO:0000256" key="14">
    <source>
        <dbReference type="RuleBase" id="RU363047"/>
    </source>
</evidence>
<evidence type="ECO:0000256" key="9">
    <source>
        <dbReference type="ARBA" id="ARBA00023157"/>
    </source>
</evidence>
<evidence type="ECO:0000256" key="8">
    <source>
        <dbReference type="ARBA" id="ARBA00023136"/>
    </source>
</evidence>
<protein>
    <recommendedName>
        <fullName evidence="14">Olfactory receptor</fullName>
    </recommendedName>
</protein>
<dbReference type="GO" id="GO:0005886">
    <property type="term" value="C:plasma membrane"/>
    <property type="evidence" value="ECO:0007669"/>
    <property type="project" value="UniProtKB-SubCell"/>
</dbReference>
<evidence type="ECO:0000256" key="3">
    <source>
        <dbReference type="ARBA" id="ARBA00022606"/>
    </source>
</evidence>
<dbReference type="CDD" id="cd13954">
    <property type="entry name" value="7tmA_OR"/>
    <property type="match status" value="1"/>
</dbReference>
<dbReference type="FunFam" id="1.20.1070.10:FF:000001">
    <property type="entry name" value="Olfactory receptor"/>
    <property type="match status" value="1"/>
</dbReference>
<keyword evidence="16" id="KW-1185">Reference proteome</keyword>
<dbReference type="PANTHER" id="PTHR24242">
    <property type="entry name" value="G-PROTEIN COUPLED RECEPTOR"/>
    <property type="match status" value="1"/>
</dbReference>
<gene>
    <name evidence="17" type="primary">LOC102378595</name>
</gene>
<feature type="transmembrane region" description="Helical" evidence="14">
    <location>
        <begin position="136"/>
        <end position="157"/>
    </location>
</feature>
<evidence type="ECO:0000256" key="1">
    <source>
        <dbReference type="ARBA" id="ARBA00004651"/>
    </source>
</evidence>
<evidence type="ECO:0000256" key="11">
    <source>
        <dbReference type="ARBA" id="ARBA00023180"/>
    </source>
</evidence>
<organism evidence="16 17">
    <name type="scientific">Alligator sinensis</name>
    <name type="common">Chinese alligator</name>
    <dbReference type="NCBI Taxonomy" id="38654"/>
    <lineage>
        <taxon>Eukaryota</taxon>
        <taxon>Metazoa</taxon>
        <taxon>Chordata</taxon>
        <taxon>Craniata</taxon>
        <taxon>Vertebrata</taxon>
        <taxon>Euteleostomi</taxon>
        <taxon>Archelosauria</taxon>
        <taxon>Archosauria</taxon>
        <taxon>Crocodylia</taxon>
        <taxon>Alligatoridae</taxon>
        <taxon>Alligatorinae</taxon>
        <taxon>Alligator</taxon>
    </lineage>
</organism>
<name>A0A1U7SYZ4_ALLSI</name>
<feature type="transmembrane region" description="Helical" evidence="14">
    <location>
        <begin position="18"/>
        <end position="40"/>
    </location>
</feature>
<feature type="transmembrane region" description="Helical" evidence="14">
    <location>
        <begin position="234"/>
        <end position="256"/>
    </location>
</feature>
<dbReference type="InParanoid" id="A0A1U7SYZ4"/>
<evidence type="ECO:0000256" key="10">
    <source>
        <dbReference type="ARBA" id="ARBA00023170"/>
    </source>
</evidence>
<comment type="similarity">
    <text evidence="13">Belongs to the G-protein coupled receptor 1 family.</text>
</comment>
<keyword evidence="12 13" id="KW-0807">Transducer</keyword>
<dbReference type="Pfam" id="PF13853">
    <property type="entry name" value="7tm_4"/>
    <property type="match status" value="1"/>
</dbReference>
<dbReference type="RefSeq" id="XP_006039380.1">
    <property type="nucleotide sequence ID" value="XM_006039318.1"/>
</dbReference>
<evidence type="ECO:0000256" key="5">
    <source>
        <dbReference type="ARBA" id="ARBA00022725"/>
    </source>
</evidence>
<evidence type="ECO:0000256" key="13">
    <source>
        <dbReference type="RuleBase" id="RU000688"/>
    </source>
</evidence>
<proteinExistence type="inferred from homology"/>
<dbReference type="PANTHER" id="PTHR24242:SF359">
    <property type="entry name" value="ODORANT RECEPTOR-RELATED"/>
    <property type="match status" value="1"/>
</dbReference>
<keyword evidence="5 14" id="KW-0552">Olfaction</keyword>
<evidence type="ECO:0000256" key="2">
    <source>
        <dbReference type="ARBA" id="ARBA00022475"/>
    </source>
</evidence>
<dbReference type="eggNOG" id="ENOG502SJZ1">
    <property type="taxonomic scope" value="Eukaryota"/>
</dbReference>
<evidence type="ECO:0000313" key="16">
    <source>
        <dbReference type="Proteomes" id="UP000189705"/>
    </source>
</evidence>
<feature type="transmembrane region" description="Helical" evidence="14">
    <location>
        <begin position="52"/>
        <end position="68"/>
    </location>
</feature>
<dbReference type="InterPro" id="IPR017452">
    <property type="entry name" value="GPCR_Rhodpsn_7TM"/>
</dbReference>
<dbReference type="InterPro" id="IPR000276">
    <property type="entry name" value="GPCR_Rhodpsn"/>
</dbReference>
<feature type="domain" description="G-protein coupled receptors family 1 profile" evidence="15">
    <location>
        <begin position="34"/>
        <end position="255"/>
    </location>
</feature>
<reference evidence="17" key="1">
    <citation type="submission" date="2025-08" db="UniProtKB">
        <authorList>
            <consortium name="RefSeq"/>
        </authorList>
    </citation>
    <scope>IDENTIFICATION</scope>
</reference>